<keyword evidence="7" id="KW-0479">Metal-binding</keyword>
<dbReference type="EMBL" id="FNTT01000002">
    <property type="protein sequence ID" value="SEE46457.1"/>
    <property type="molecule type" value="Genomic_DNA"/>
</dbReference>
<keyword evidence="9" id="KW-0460">Magnesium</keyword>
<keyword evidence="8" id="KW-0274">FAD</keyword>
<dbReference type="PANTHER" id="PTHR30040">
    <property type="entry name" value="THIAMINE BIOSYNTHESIS LIPOPROTEIN APBE"/>
    <property type="match status" value="1"/>
</dbReference>
<dbReference type="PANTHER" id="PTHR30040:SF2">
    <property type="entry name" value="FAD:PROTEIN FMN TRANSFERASE"/>
    <property type="match status" value="1"/>
</dbReference>
<evidence type="ECO:0000256" key="9">
    <source>
        <dbReference type="ARBA" id="ARBA00022842"/>
    </source>
</evidence>
<dbReference type="InterPro" id="IPR003374">
    <property type="entry name" value="ApbE-like_sf"/>
</dbReference>
<comment type="caution">
    <text evidence="12">The sequence shown here is derived from an EMBL/GenBank/DDBJ whole genome shotgun (WGS) entry which is preliminary data.</text>
</comment>
<evidence type="ECO:0000313" key="12">
    <source>
        <dbReference type="EMBL" id="SEE46457.1"/>
    </source>
</evidence>
<evidence type="ECO:0000256" key="11">
    <source>
        <dbReference type="ARBA" id="ARBA00048540"/>
    </source>
</evidence>
<dbReference type="InterPro" id="IPR024932">
    <property type="entry name" value="ApbE"/>
</dbReference>
<evidence type="ECO:0000256" key="3">
    <source>
        <dbReference type="ARBA" id="ARBA00011955"/>
    </source>
</evidence>
<protein>
    <recommendedName>
        <fullName evidence="4">FAD:protein FMN transferase</fullName>
        <ecNumber evidence="3">2.7.1.180</ecNumber>
    </recommendedName>
    <alternativeName>
        <fullName evidence="10">Flavin transferase</fullName>
    </alternativeName>
</protein>
<dbReference type="Gene3D" id="3.10.520.10">
    <property type="entry name" value="ApbE-like domains"/>
    <property type="match status" value="1"/>
</dbReference>
<evidence type="ECO:0000256" key="8">
    <source>
        <dbReference type="ARBA" id="ARBA00022827"/>
    </source>
</evidence>
<evidence type="ECO:0000256" key="2">
    <source>
        <dbReference type="ARBA" id="ARBA00008282"/>
    </source>
</evidence>
<comment type="cofactor">
    <cofactor evidence="1">
        <name>Mg(2+)</name>
        <dbReference type="ChEBI" id="CHEBI:18420"/>
    </cofactor>
</comment>
<dbReference type="SUPFAM" id="SSF143631">
    <property type="entry name" value="ApbE-like"/>
    <property type="match status" value="1"/>
</dbReference>
<gene>
    <name evidence="12" type="ORF">SAMN04490188_3962</name>
</gene>
<dbReference type="Pfam" id="PF02424">
    <property type="entry name" value="ApbE"/>
    <property type="match status" value="1"/>
</dbReference>
<accession>A0ABY0ZA24</accession>
<keyword evidence="12" id="KW-0449">Lipoprotein</keyword>
<evidence type="ECO:0000313" key="13">
    <source>
        <dbReference type="Proteomes" id="UP000183915"/>
    </source>
</evidence>
<evidence type="ECO:0000256" key="1">
    <source>
        <dbReference type="ARBA" id="ARBA00001946"/>
    </source>
</evidence>
<evidence type="ECO:0000256" key="5">
    <source>
        <dbReference type="ARBA" id="ARBA00022630"/>
    </source>
</evidence>
<sequence>MLAMNDDAVLQLNRIACIASKLCSHRAPLASTGFLHALGFIMAGAVLRGDEDLLTGRWMGLVVLAGVLSGCGNGDTLERFDGPTMGSHYSIQYVRHSAGPTAKAVQIEVESILAEVDRQLSTYRSDSDIERFNALPANSCQVMPGPVLALVRVGEQLSVQSDGSFDLTVEPLLNLWGFGPQSREEKVPTAEALTLVRQRVGHGHLRIEGDRLCKDTAVEVDFNSVAAGYAVDRIAARLQALGIDSYLAEATGELKAVGRKPDGSAWRIALEEPRDDRQVAERVIEVNGYGVSTSGDYRKYFEQGGRRYSHTFDARTGAPVLHNLASVTVIHPSALMADGLSTLLLILGPERGWDYAEKHGVGVFFVLRDKDGFVTRTNDVFERMSSGKSQ</sequence>
<keyword evidence="13" id="KW-1185">Reference proteome</keyword>
<keyword evidence="5" id="KW-0285">Flavoprotein</keyword>
<evidence type="ECO:0000256" key="6">
    <source>
        <dbReference type="ARBA" id="ARBA00022679"/>
    </source>
</evidence>
<evidence type="ECO:0000256" key="10">
    <source>
        <dbReference type="ARBA" id="ARBA00031306"/>
    </source>
</evidence>
<dbReference type="EC" id="2.7.1.180" evidence="3"/>
<name>A0ABY0ZA24_9PSED</name>
<keyword evidence="6" id="KW-0808">Transferase</keyword>
<organism evidence="12 13">
    <name type="scientific">Pseudomonas kilonensis</name>
    <dbReference type="NCBI Taxonomy" id="132476"/>
    <lineage>
        <taxon>Bacteria</taxon>
        <taxon>Pseudomonadati</taxon>
        <taxon>Pseudomonadota</taxon>
        <taxon>Gammaproteobacteria</taxon>
        <taxon>Pseudomonadales</taxon>
        <taxon>Pseudomonadaceae</taxon>
        <taxon>Pseudomonas</taxon>
    </lineage>
</organism>
<proteinExistence type="inferred from homology"/>
<dbReference type="Proteomes" id="UP000183915">
    <property type="component" value="Unassembled WGS sequence"/>
</dbReference>
<reference evidence="12 13" key="1">
    <citation type="submission" date="2016-10" db="EMBL/GenBank/DDBJ databases">
        <authorList>
            <person name="Varghese N."/>
            <person name="Submissions S."/>
        </authorList>
    </citation>
    <scope>NUCLEOTIDE SEQUENCE [LARGE SCALE GENOMIC DNA]</scope>
    <source>
        <strain evidence="12 13">BS3780</strain>
    </source>
</reference>
<comment type="catalytic activity">
    <reaction evidence="11">
        <text>L-threonyl-[protein] + FAD = FMN-L-threonyl-[protein] + AMP + H(+)</text>
        <dbReference type="Rhea" id="RHEA:36847"/>
        <dbReference type="Rhea" id="RHEA-COMP:11060"/>
        <dbReference type="Rhea" id="RHEA-COMP:11061"/>
        <dbReference type="ChEBI" id="CHEBI:15378"/>
        <dbReference type="ChEBI" id="CHEBI:30013"/>
        <dbReference type="ChEBI" id="CHEBI:57692"/>
        <dbReference type="ChEBI" id="CHEBI:74257"/>
        <dbReference type="ChEBI" id="CHEBI:456215"/>
        <dbReference type="EC" id="2.7.1.180"/>
    </reaction>
</comment>
<evidence type="ECO:0000256" key="7">
    <source>
        <dbReference type="ARBA" id="ARBA00022723"/>
    </source>
</evidence>
<evidence type="ECO:0000256" key="4">
    <source>
        <dbReference type="ARBA" id="ARBA00016337"/>
    </source>
</evidence>
<comment type="similarity">
    <text evidence="2">Belongs to the ApbE family.</text>
</comment>